<sequence length="198" mass="22894">MASTCTKAKTRSIDTKRTTNTNPIAFDLTEKLWKMWEPLHTLAEFNAQQQWCNSNDRLTFILLNKQLYHDYWLLKNAKNQLIDLLQFNNEKYSDNENAEIFSMIGDVNLFITYSHSINDIEGELSVMIAESSYRGQGLAAEALAGILEYSGRHLPMKLTSLVAKVSMNNEKSICFFRNRLKFIERSRNTVFNEVGHLE</sequence>
<organism evidence="5 6">
    <name type="scientific">Schistosoma japonicum</name>
    <name type="common">Blood fluke</name>
    <dbReference type="NCBI Taxonomy" id="6182"/>
    <lineage>
        <taxon>Eukaryota</taxon>
        <taxon>Metazoa</taxon>
        <taxon>Spiralia</taxon>
        <taxon>Lophotrochozoa</taxon>
        <taxon>Platyhelminthes</taxon>
        <taxon>Trematoda</taxon>
        <taxon>Digenea</taxon>
        <taxon>Strigeidida</taxon>
        <taxon>Schistosomatoidea</taxon>
        <taxon>Schistosomatidae</taxon>
        <taxon>Schistosoma</taxon>
    </lineage>
</organism>
<dbReference type="Gene3D" id="3.40.630.30">
    <property type="match status" value="1"/>
</dbReference>
<accession>A0A4Z2D3I1</accession>
<dbReference type="InterPro" id="IPR016181">
    <property type="entry name" value="Acyl_CoA_acyltransferase"/>
</dbReference>
<keyword evidence="2 5" id="KW-0808">Transferase</keyword>
<evidence type="ECO:0000256" key="1">
    <source>
        <dbReference type="ARBA" id="ARBA00009342"/>
    </source>
</evidence>
<gene>
    <name evidence="5" type="ORF">EWB00_004890</name>
</gene>
<evidence type="ECO:0000256" key="3">
    <source>
        <dbReference type="ARBA" id="ARBA00023315"/>
    </source>
</evidence>
<reference evidence="5 6" key="1">
    <citation type="submission" date="2019-03" db="EMBL/GenBank/DDBJ databases">
        <title>An improved genome assembly of the fluke Schistosoma japonicum.</title>
        <authorList>
            <person name="Hu W."/>
            <person name="Luo F."/>
            <person name="Yin M."/>
            <person name="Mo X."/>
            <person name="Sun C."/>
            <person name="Wu Q."/>
            <person name="Zhu B."/>
            <person name="Xiang M."/>
            <person name="Wang J."/>
            <person name="Wang Y."/>
            <person name="Zhang T."/>
            <person name="Xu B."/>
            <person name="Zheng H."/>
            <person name="Feng Z."/>
        </authorList>
    </citation>
    <scope>NUCLEOTIDE SEQUENCE [LARGE SCALE GENOMIC DNA]</scope>
    <source>
        <strain evidence="5">HuSjv2</strain>
        <tissue evidence="5">Worms</tissue>
    </source>
</reference>
<dbReference type="Pfam" id="PF13302">
    <property type="entry name" value="Acetyltransf_3"/>
    <property type="match status" value="1"/>
</dbReference>
<comment type="similarity">
    <text evidence="1">Belongs to the acetyltransferase family. GNAT subfamily.</text>
</comment>
<comment type="caution">
    <text evidence="5">The sequence shown here is derived from an EMBL/GenBank/DDBJ whole genome shotgun (WGS) entry which is preliminary data.</text>
</comment>
<dbReference type="PANTHER" id="PTHR13256:SF16">
    <property type="entry name" value="ALPHA_BETA-TUBULIN-N-ACETYLTRANSFERASE 9"/>
    <property type="match status" value="1"/>
</dbReference>
<dbReference type="SUPFAM" id="SSF55729">
    <property type="entry name" value="Acyl-CoA N-acyltransferases (Nat)"/>
    <property type="match status" value="1"/>
</dbReference>
<protein>
    <submittedName>
        <fullName evidence="5">N-acetyltransferase 9-like protein</fullName>
    </submittedName>
</protein>
<dbReference type="OrthoDB" id="5043642at2759"/>
<dbReference type="PANTHER" id="PTHR13256">
    <property type="entry name" value="N-ACETYLTRANSFERASE 9"/>
    <property type="match status" value="1"/>
</dbReference>
<dbReference type="AlphaFoldDB" id="A0A4Z2D3I1"/>
<dbReference type="InterPro" id="IPR039135">
    <property type="entry name" value="NAT9-like"/>
</dbReference>
<proteinExistence type="inferred from homology"/>
<feature type="domain" description="N-acetyltransferase" evidence="4">
    <location>
        <begin position="103"/>
        <end position="175"/>
    </location>
</feature>
<evidence type="ECO:0000259" key="4">
    <source>
        <dbReference type="Pfam" id="PF13302"/>
    </source>
</evidence>
<keyword evidence="6" id="KW-1185">Reference proteome</keyword>
<evidence type="ECO:0000313" key="5">
    <source>
        <dbReference type="EMBL" id="TNN11064.1"/>
    </source>
</evidence>
<evidence type="ECO:0000256" key="2">
    <source>
        <dbReference type="ARBA" id="ARBA00022679"/>
    </source>
</evidence>
<dbReference type="Proteomes" id="UP000311919">
    <property type="component" value="Unassembled WGS sequence"/>
</dbReference>
<evidence type="ECO:0000313" key="6">
    <source>
        <dbReference type="Proteomes" id="UP000311919"/>
    </source>
</evidence>
<dbReference type="InterPro" id="IPR000182">
    <property type="entry name" value="GNAT_dom"/>
</dbReference>
<keyword evidence="3" id="KW-0012">Acyltransferase</keyword>
<dbReference type="STRING" id="6182.A0A4Z2D3I1"/>
<dbReference type="GO" id="GO:0008080">
    <property type="term" value="F:N-acetyltransferase activity"/>
    <property type="evidence" value="ECO:0007669"/>
    <property type="project" value="InterPro"/>
</dbReference>
<name>A0A4Z2D3I1_SCHJA</name>
<dbReference type="EMBL" id="SKCS01000321">
    <property type="protein sequence ID" value="TNN11064.1"/>
    <property type="molecule type" value="Genomic_DNA"/>
</dbReference>